<dbReference type="Gene3D" id="1.10.10.10">
    <property type="entry name" value="Winged helix-like DNA-binding domain superfamily/Winged helix DNA-binding domain"/>
    <property type="match status" value="1"/>
</dbReference>
<sequence>MASDYIRTLIFDGILRAGDQLPIDQIAEILEVSRQPVRDAVLELEHDGLVVAQAKSGTYVQPVDADLLREDAELHGRLHGYALRLIVAANYKPALDRLRAVDEAMANANSRDDLVTAANDYMYVLDQAGPYRRLRAVLHSMSRFIPPMYFVESVEGAVELIEEARTRVLQVAFGRGPYAADRAGDAQTAMWRQCGELLIAHLDAKGVLAADPEKLIC</sequence>
<feature type="domain" description="HTH gntR-type" evidence="4">
    <location>
        <begin position="1"/>
        <end position="63"/>
    </location>
</feature>
<proteinExistence type="predicted"/>
<dbReference type="AlphaFoldDB" id="A0A1X0IG01"/>
<dbReference type="Pfam" id="PF00392">
    <property type="entry name" value="GntR"/>
    <property type="match status" value="1"/>
</dbReference>
<protein>
    <recommendedName>
        <fullName evidence="4">HTH gntR-type domain-containing protein</fullName>
    </recommendedName>
</protein>
<evidence type="ECO:0000313" key="6">
    <source>
        <dbReference type="Proteomes" id="UP000192513"/>
    </source>
</evidence>
<name>A0A1X0IG01_9MYCO</name>
<accession>A0A1X0IG01</accession>
<dbReference type="SMART" id="SM00345">
    <property type="entry name" value="HTH_GNTR"/>
    <property type="match status" value="1"/>
</dbReference>
<gene>
    <name evidence="5" type="ORF">BST39_04240</name>
</gene>
<keyword evidence="3" id="KW-0804">Transcription</keyword>
<dbReference type="OrthoDB" id="4084810at2"/>
<evidence type="ECO:0000313" key="5">
    <source>
        <dbReference type="EMBL" id="ORB45438.1"/>
    </source>
</evidence>
<dbReference type="GO" id="GO:0003677">
    <property type="term" value="F:DNA binding"/>
    <property type="evidence" value="ECO:0007669"/>
    <property type="project" value="UniProtKB-KW"/>
</dbReference>
<dbReference type="RefSeq" id="WP_158086182.1">
    <property type="nucleotide sequence ID" value="NZ_AP022619.1"/>
</dbReference>
<dbReference type="SUPFAM" id="SSF46785">
    <property type="entry name" value="Winged helix' DNA-binding domain"/>
    <property type="match status" value="1"/>
</dbReference>
<dbReference type="PANTHER" id="PTHR43537:SF45">
    <property type="entry name" value="GNTR FAMILY REGULATORY PROTEIN"/>
    <property type="match status" value="1"/>
</dbReference>
<dbReference type="Proteomes" id="UP000192513">
    <property type="component" value="Unassembled WGS sequence"/>
</dbReference>
<keyword evidence="6" id="KW-1185">Reference proteome</keyword>
<dbReference type="InterPro" id="IPR036388">
    <property type="entry name" value="WH-like_DNA-bd_sf"/>
</dbReference>
<evidence type="ECO:0000259" key="4">
    <source>
        <dbReference type="PROSITE" id="PS50949"/>
    </source>
</evidence>
<dbReference type="PROSITE" id="PS50949">
    <property type="entry name" value="HTH_GNTR"/>
    <property type="match status" value="1"/>
</dbReference>
<dbReference type="GO" id="GO:0003700">
    <property type="term" value="F:DNA-binding transcription factor activity"/>
    <property type="evidence" value="ECO:0007669"/>
    <property type="project" value="InterPro"/>
</dbReference>
<evidence type="ECO:0000256" key="3">
    <source>
        <dbReference type="ARBA" id="ARBA00023163"/>
    </source>
</evidence>
<dbReference type="InterPro" id="IPR000524">
    <property type="entry name" value="Tscrpt_reg_HTH_GntR"/>
</dbReference>
<dbReference type="STRING" id="590652.BST39_04240"/>
<comment type="caution">
    <text evidence="5">The sequence shown here is derived from an EMBL/GenBank/DDBJ whole genome shotgun (WGS) entry which is preliminary data.</text>
</comment>
<evidence type="ECO:0000256" key="2">
    <source>
        <dbReference type="ARBA" id="ARBA00023125"/>
    </source>
</evidence>
<dbReference type="CDD" id="cd07377">
    <property type="entry name" value="WHTH_GntR"/>
    <property type="match status" value="1"/>
</dbReference>
<keyword evidence="2" id="KW-0238">DNA-binding</keyword>
<keyword evidence="1" id="KW-0805">Transcription regulation</keyword>
<evidence type="ECO:0000256" key="1">
    <source>
        <dbReference type="ARBA" id="ARBA00023015"/>
    </source>
</evidence>
<reference evidence="5 6" key="1">
    <citation type="submission" date="2017-02" db="EMBL/GenBank/DDBJ databases">
        <title>The new phylogeny of genus Mycobacterium.</title>
        <authorList>
            <person name="Tortoli E."/>
            <person name="Trovato A."/>
            <person name="Cirillo D.M."/>
        </authorList>
    </citation>
    <scope>NUCLEOTIDE SEQUENCE [LARGE SCALE GENOMIC DNA]</scope>
    <source>
        <strain evidence="5 6">DSM 45000</strain>
    </source>
</reference>
<dbReference type="InterPro" id="IPR036390">
    <property type="entry name" value="WH_DNA-bd_sf"/>
</dbReference>
<dbReference type="EMBL" id="MVIE01000004">
    <property type="protein sequence ID" value="ORB45438.1"/>
    <property type="molecule type" value="Genomic_DNA"/>
</dbReference>
<dbReference type="PANTHER" id="PTHR43537">
    <property type="entry name" value="TRANSCRIPTIONAL REGULATOR, GNTR FAMILY"/>
    <property type="match status" value="1"/>
</dbReference>
<organism evidence="5 6">
    <name type="scientific">Mycobacterium paraseoulense</name>
    <dbReference type="NCBI Taxonomy" id="590652"/>
    <lineage>
        <taxon>Bacteria</taxon>
        <taxon>Bacillati</taxon>
        <taxon>Actinomycetota</taxon>
        <taxon>Actinomycetes</taxon>
        <taxon>Mycobacteriales</taxon>
        <taxon>Mycobacteriaceae</taxon>
        <taxon>Mycobacterium</taxon>
    </lineage>
</organism>